<keyword evidence="1" id="KW-0106">Calcium</keyword>
<dbReference type="SMART" id="SM00054">
    <property type="entry name" value="EFh"/>
    <property type="match status" value="2"/>
</dbReference>
<keyword evidence="4" id="KW-1185">Reference proteome</keyword>
<name>A0A821H8Y4_9BILA</name>
<evidence type="ECO:0000313" key="3">
    <source>
        <dbReference type="EMBL" id="CAF4679781.1"/>
    </source>
</evidence>
<dbReference type="AlphaFoldDB" id="A0A821H8Y4"/>
<comment type="caution">
    <text evidence="3">The sequence shown here is derived from an EMBL/GenBank/DDBJ whole genome shotgun (WGS) entry which is preliminary data.</text>
</comment>
<dbReference type="InterPro" id="IPR002048">
    <property type="entry name" value="EF_hand_dom"/>
</dbReference>
<dbReference type="Pfam" id="PF13499">
    <property type="entry name" value="EF-hand_7"/>
    <property type="match status" value="1"/>
</dbReference>
<accession>A0A821H8Y4</accession>
<dbReference type="CDD" id="cd00051">
    <property type="entry name" value="EFh"/>
    <property type="match status" value="1"/>
</dbReference>
<proteinExistence type="predicted"/>
<feature type="domain" description="EF-hand" evidence="2">
    <location>
        <begin position="55"/>
        <end position="90"/>
    </location>
</feature>
<protein>
    <recommendedName>
        <fullName evidence="2">EF-hand domain-containing protein</fullName>
    </recommendedName>
</protein>
<feature type="domain" description="EF-hand" evidence="2">
    <location>
        <begin position="97"/>
        <end position="132"/>
    </location>
</feature>
<evidence type="ECO:0000256" key="1">
    <source>
        <dbReference type="ARBA" id="ARBA00022837"/>
    </source>
</evidence>
<sequence>MKNVLQIDLPWFNLRSKFVKEDTQGILYNSMLEEYASDDAKFQKSHAGIMEDLYMSKDVLMTLFNLIDSDHSGFISRDRFSDFIKLLLDRENGTGDVNQGYIDEVMSAMDLDKNGKIDVNEFLESFRIVNMKKPQSLYDKPKTTHTII</sequence>
<reference evidence="3" key="1">
    <citation type="submission" date="2021-02" db="EMBL/GenBank/DDBJ databases">
        <authorList>
            <person name="Nowell W R."/>
        </authorList>
    </citation>
    <scope>NUCLEOTIDE SEQUENCE</scope>
</reference>
<evidence type="ECO:0000259" key="2">
    <source>
        <dbReference type="PROSITE" id="PS50222"/>
    </source>
</evidence>
<gene>
    <name evidence="3" type="ORF">UJA718_LOCUS35184</name>
</gene>
<evidence type="ECO:0000313" key="4">
    <source>
        <dbReference type="Proteomes" id="UP000663873"/>
    </source>
</evidence>
<organism evidence="3 4">
    <name type="scientific">Rotaria socialis</name>
    <dbReference type="NCBI Taxonomy" id="392032"/>
    <lineage>
        <taxon>Eukaryota</taxon>
        <taxon>Metazoa</taxon>
        <taxon>Spiralia</taxon>
        <taxon>Gnathifera</taxon>
        <taxon>Rotifera</taxon>
        <taxon>Eurotatoria</taxon>
        <taxon>Bdelloidea</taxon>
        <taxon>Philodinida</taxon>
        <taxon>Philodinidae</taxon>
        <taxon>Rotaria</taxon>
    </lineage>
</organism>
<dbReference type="GO" id="GO:0005509">
    <property type="term" value="F:calcium ion binding"/>
    <property type="evidence" value="ECO:0007669"/>
    <property type="project" value="InterPro"/>
</dbReference>
<dbReference type="EMBL" id="CAJOBP010032619">
    <property type="protein sequence ID" value="CAF4679781.1"/>
    <property type="molecule type" value="Genomic_DNA"/>
</dbReference>
<dbReference type="InterPro" id="IPR011992">
    <property type="entry name" value="EF-hand-dom_pair"/>
</dbReference>
<dbReference type="PROSITE" id="PS00018">
    <property type="entry name" value="EF_HAND_1"/>
    <property type="match status" value="1"/>
</dbReference>
<dbReference type="InterPro" id="IPR018247">
    <property type="entry name" value="EF_Hand_1_Ca_BS"/>
</dbReference>
<dbReference type="SUPFAM" id="SSF47473">
    <property type="entry name" value="EF-hand"/>
    <property type="match status" value="1"/>
</dbReference>
<dbReference type="PROSITE" id="PS50222">
    <property type="entry name" value="EF_HAND_2"/>
    <property type="match status" value="2"/>
</dbReference>
<dbReference type="Proteomes" id="UP000663873">
    <property type="component" value="Unassembled WGS sequence"/>
</dbReference>
<dbReference type="Gene3D" id="1.10.238.10">
    <property type="entry name" value="EF-hand"/>
    <property type="match status" value="1"/>
</dbReference>